<evidence type="ECO:0000313" key="2">
    <source>
        <dbReference type="EMBL" id="KAJ8922513.1"/>
    </source>
</evidence>
<feature type="signal peptide" evidence="1">
    <location>
        <begin position="1"/>
        <end position="18"/>
    </location>
</feature>
<name>A0AAV8W7W6_9CUCU</name>
<proteinExistence type="predicted"/>
<gene>
    <name evidence="2" type="ORF">NQ315_007543</name>
</gene>
<reference evidence="2 3" key="1">
    <citation type="journal article" date="2023" name="Insect Mol. Biol.">
        <title>Genome sequencing provides insights into the evolution of gene families encoding plant cell wall-degrading enzymes in longhorned beetles.</title>
        <authorList>
            <person name="Shin N.R."/>
            <person name="Okamura Y."/>
            <person name="Kirsch R."/>
            <person name="Pauchet Y."/>
        </authorList>
    </citation>
    <scope>NUCLEOTIDE SEQUENCE [LARGE SCALE GENOMIC DNA]</scope>
    <source>
        <strain evidence="2">EAD_L_NR</strain>
    </source>
</reference>
<keyword evidence="3" id="KW-1185">Reference proteome</keyword>
<dbReference type="AlphaFoldDB" id="A0AAV8W7W6"/>
<organism evidence="2 3">
    <name type="scientific">Exocentrus adspersus</name>
    <dbReference type="NCBI Taxonomy" id="1586481"/>
    <lineage>
        <taxon>Eukaryota</taxon>
        <taxon>Metazoa</taxon>
        <taxon>Ecdysozoa</taxon>
        <taxon>Arthropoda</taxon>
        <taxon>Hexapoda</taxon>
        <taxon>Insecta</taxon>
        <taxon>Pterygota</taxon>
        <taxon>Neoptera</taxon>
        <taxon>Endopterygota</taxon>
        <taxon>Coleoptera</taxon>
        <taxon>Polyphaga</taxon>
        <taxon>Cucujiformia</taxon>
        <taxon>Chrysomeloidea</taxon>
        <taxon>Cerambycidae</taxon>
        <taxon>Lamiinae</taxon>
        <taxon>Acanthocinini</taxon>
        <taxon>Exocentrus</taxon>
    </lineage>
</organism>
<dbReference type="Proteomes" id="UP001159042">
    <property type="component" value="Unassembled WGS sequence"/>
</dbReference>
<dbReference type="EMBL" id="JANEYG010000006">
    <property type="protein sequence ID" value="KAJ8922513.1"/>
    <property type="molecule type" value="Genomic_DNA"/>
</dbReference>
<evidence type="ECO:0000256" key="1">
    <source>
        <dbReference type="SAM" id="SignalP"/>
    </source>
</evidence>
<comment type="caution">
    <text evidence="2">The sequence shown here is derived from an EMBL/GenBank/DDBJ whole genome shotgun (WGS) entry which is preliminary data.</text>
</comment>
<accession>A0AAV8W7W6</accession>
<evidence type="ECO:0000313" key="3">
    <source>
        <dbReference type="Proteomes" id="UP001159042"/>
    </source>
</evidence>
<protein>
    <submittedName>
        <fullName evidence="2">Uncharacterized protein</fullName>
    </submittedName>
</protein>
<keyword evidence="1" id="KW-0732">Signal</keyword>
<feature type="chain" id="PRO_5043944970" evidence="1">
    <location>
        <begin position="19"/>
        <end position="97"/>
    </location>
</feature>
<sequence>MNSLVVILLVGVVACAQASVLGWGGATLVGPANPGALLAGPSAKAVLAGPDGSAISAAAQGGVVAASPIAGGVVSAAVAPGAVIGGGWLGAPGLWGR</sequence>